<evidence type="ECO:0000313" key="2">
    <source>
        <dbReference type="EMBL" id="CAA7047571.1"/>
    </source>
</evidence>
<proteinExistence type="predicted"/>
<dbReference type="AlphaFoldDB" id="A0A6D2KDY0"/>
<feature type="compositionally biased region" description="Polar residues" evidence="1">
    <location>
        <begin position="127"/>
        <end position="138"/>
    </location>
</feature>
<feature type="compositionally biased region" description="Polar residues" evidence="1">
    <location>
        <begin position="147"/>
        <end position="157"/>
    </location>
</feature>
<organism evidence="2 3">
    <name type="scientific">Microthlaspi erraticum</name>
    <dbReference type="NCBI Taxonomy" id="1685480"/>
    <lineage>
        <taxon>Eukaryota</taxon>
        <taxon>Viridiplantae</taxon>
        <taxon>Streptophyta</taxon>
        <taxon>Embryophyta</taxon>
        <taxon>Tracheophyta</taxon>
        <taxon>Spermatophyta</taxon>
        <taxon>Magnoliopsida</taxon>
        <taxon>eudicotyledons</taxon>
        <taxon>Gunneridae</taxon>
        <taxon>Pentapetalae</taxon>
        <taxon>rosids</taxon>
        <taxon>malvids</taxon>
        <taxon>Brassicales</taxon>
        <taxon>Brassicaceae</taxon>
        <taxon>Coluteocarpeae</taxon>
        <taxon>Microthlaspi</taxon>
    </lineage>
</organism>
<feature type="region of interest" description="Disordered" evidence="1">
    <location>
        <begin position="173"/>
        <end position="240"/>
    </location>
</feature>
<feature type="compositionally biased region" description="Basic residues" evidence="1">
    <location>
        <begin position="93"/>
        <end position="109"/>
    </location>
</feature>
<accession>A0A6D2KDY0</accession>
<name>A0A6D2KDY0_9BRAS</name>
<gene>
    <name evidence="2" type="ORF">MERR_LOCUS34806</name>
</gene>
<dbReference type="Proteomes" id="UP000467841">
    <property type="component" value="Unassembled WGS sequence"/>
</dbReference>
<protein>
    <submittedName>
        <fullName evidence="2">Uncharacterized protein</fullName>
    </submittedName>
</protein>
<feature type="region of interest" description="Disordered" evidence="1">
    <location>
        <begin position="46"/>
        <end position="159"/>
    </location>
</feature>
<evidence type="ECO:0000313" key="3">
    <source>
        <dbReference type="Proteomes" id="UP000467841"/>
    </source>
</evidence>
<evidence type="ECO:0000256" key="1">
    <source>
        <dbReference type="SAM" id="MobiDB-lite"/>
    </source>
</evidence>
<dbReference type="EMBL" id="CACVBM020001377">
    <property type="protein sequence ID" value="CAA7047571.1"/>
    <property type="molecule type" value="Genomic_DNA"/>
</dbReference>
<feature type="compositionally biased region" description="Polar residues" evidence="1">
    <location>
        <begin position="194"/>
        <end position="209"/>
    </location>
</feature>
<sequence length="240" mass="26771">MDFIKTSSLRALIELTFQRNWNGLIWMSRKGVITKRVKTVQTALSRNSAQPRRNIAPRSAKPPSRHAVTRTTMPREPGNKASRPRNPFAYHGRCIRPSRGRSSHVRPRNLRPNLNPPDHAGRPCNHPATTKRSYNQKSGDCPDGSIEKQSPTTQSGWPRNACSALGQNCVHPSEVSAKSETTRPIMHHDPGNLSPRSASPQPATPQLRTTKARELGSNASRPAERFHWPNIYPPDQAGRP</sequence>
<comment type="caution">
    <text evidence="2">The sequence shown here is derived from an EMBL/GenBank/DDBJ whole genome shotgun (WGS) entry which is preliminary data.</text>
</comment>
<reference evidence="2" key="1">
    <citation type="submission" date="2020-01" db="EMBL/GenBank/DDBJ databases">
        <authorList>
            <person name="Mishra B."/>
        </authorList>
    </citation>
    <scope>NUCLEOTIDE SEQUENCE [LARGE SCALE GENOMIC DNA]</scope>
</reference>
<keyword evidence="3" id="KW-1185">Reference proteome</keyword>